<keyword evidence="5 7" id="KW-0689">Ribosomal protein</keyword>
<dbReference type="HAMAP" id="MF_00736">
    <property type="entry name" value="Ribosomal_uL11"/>
    <property type="match status" value="1"/>
</dbReference>
<dbReference type="FunFam" id="3.30.1550.10:FF:000005">
    <property type="entry name" value="50S ribosomal protein L11"/>
    <property type="match status" value="1"/>
</dbReference>
<dbReference type="GO" id="GO:0006412">
    <property type="term" value="P:translation"/>
    <property type="evidence" value="ECO:0007669"/>
    <property type="project" value="UniProtKB-UniRule"/>
</dbReference>
<dbReference type="InterPro" id="IPR006519">
    <property type="entry name" value="Ribosomal_uL11_bac-typ"/>
</dbReference>
<keyword evidence="4 7" id="KW-0694">RNA-binding</keyword>
<feature type="domain" description="Large ribosomal subunit protein uL11 C-terminal" evidence="10">
    <location>
        <begin position="71"/>
        <end position="139"/>
    </location>
</feature>
<dbReference type="SMART" id="SM00649">
    <property type="entry name" value="RL11"/>
    <property type="match status" value="1"/>
</dbReference>
<dbReference type="Gene3D" id="3.30.1550.10">
    <property type="entry name" value="Ribosomal protein L11/L12, N-terminal domain"/>
    <property type="match status" value="1"/>
</dbReference>
<keyword evidence="6 7" id="KW-0687">Ribonucleoprotein</keyword>
<reference evidence="12 13" key="1">
    <citation type="submission" date="2020-08" db="EMBL/GenBank/DDBJ databases">
        <title>Bridging the membrane lipid divide: bacteria of the FCB group superphylum have the potential to synthesize archaeal ether lipids.</title>
        <authorList>
            <person name="Villanueva L."/>
            <person name="Von Meijenfeldt F.A.B."/>
            <person name="Westbye A.B."/>
            <person name="Yadav S."/>
            <person name="Hopmans E.C."/>
            <person name="Dutilh B.E."/>
            <person name="Sinninghe Damste J.S."/>
        </authorList>
    </citation>
    <scope>NUCLEOTIDE SEQUENCE [LARGE SCALE GENOMIC DNA]</scope>
    <source>
        <strain evidence="12">NIOZ-UU36</strain>
    </source>
</reference>
<name>A0A8J6NHE7_9CHLR</name>
<comment type="subunit">
    <text evidence="7">Part of the ribosomal stalk of the 50S ribosomal subunit. Interacts with L10 and the large rRNA to form the base of the stalk. L10 forms an elongated spine to which L12 dimers bind in a sequential fashion forming a multimeric L10(L12)X complex.</text>
</comment>
<evidence type="ECO:0000256" key="4">
    <source>
        <dbReference type="ARBA" id="ARBA00022884"/>
    </source>
</evidence>
<evidence type="ECO:0000256" key="5">
    <source>
        <dbReference type="ARBA" id="ARBA00022980"/>
    </source>
</evidence>
<feature type="domain" description="Large ribosomal subunit protein uL11 N-terminal" evidence="11">
    <location>
        <begin position="9"/>
        <end position="66"/>
    </location>
</feature>
<evidence type="ECO:0000313" key="13">
    <source>
        <dbReference type="Proteomes" id="UP000614469"/>
    </source>
</evidence>
<dbReference type="AlphaFoldDB" id="A0A8J6NHE7"/>
<dbReference type="GO" id="GO:0003735">
    <property type="term" value="F:structural constituent of ribosome"/>
    <property type="evidence" value="ECO:0007669"/>
    <property type="project" value="InterPro"/>
</dbReference>
<dbReference type="GO" id="GO:0070180">
    <property type="term" value="F:large ribosomal subunit rRNA binding"/>
    <property type="evidence" value="ECO:0007669"/>
    <property type="project" value="UniProtKB-UniRule"/>
</dbReference>
<dbReference type="Pfam" id="PF00298">
    <property type="entry name" value="Ribosomal_L11"/>
    <property type="match status" value="1"/>
</dbReference>
<evidence type="ECO:0000256" key="9">
    <source>
        <dbReference type="RuleBase" id="RU003979"/>
    </source>
</evidence>
<dbReference type="Pfam" id="PF03946">
    <property type="entry name" value="Ribosomal_L11_N"/>
    <property type="match status" value="1"/>
</dbReference>
<dbReference type="InterPro" id="IPR020784">
    <property type="entry name" value="Ribosomal_uL11_N"/>
</dbReference>
<sequence>MAKKFKAIVRLQIEAGKANPAPPIGPALAGHGVNIMAFCKEYNARTSSRPGEILPAEITVFTDGSFTFILKTPPAAELLRKAAGVEKGSGEPNREKVGTVKRAQVREIAETKMKDLNAINIEGAMLQIEGTARSMGIIVVD</sequence>
<dbReference type="GO" id="GO:0022625">
    <property type="term" value="C:cytosolic large ribosomal subunit"/>
    <property type="evidence" value="ECO:0007669"/>
    <property type="project" value="TreeGrafter"/>
</dbReference>
<gene>
    <name evidence="7 12" type="primary">rplK</name>
    <name evidence="12" type="ORF">H8E29_02605</name>
</gene>
<keyword evidence="3 7" id="KW-0699">rRNA-binding</keyword>
<evidence type="ECO:0000256" key="6">
    <source>
        <dbReference type="ARBA" id="ARBA00023274"/>
    </source>
</evidence>
<accession>A0A8J6NHE7</accession>
<keyword evidence="2 7" id="KW-0488">Methylation</keyword>
<dbReference type="SUPFAM" id="SSF54747">
    <property type="entry name" value="Ribosomal L11/L12e N-terminal domain"/>
    <property type="match status" value="1"/>
</dbReference>
<comment type="caution">
    <text evidence="12">The sequence shown here is derived from an EMBL/GenBank/DDBJ whole genome shotgun (WGS) entry which is preliminary data.</text>
</comment>
<dbReference type="InterPro" id="IPR036796">
    <property type="entry name" value="Ribosomal_uL11_N_sf"/>
</dbReference>
<dbReference type="InterPro" id="IPR020783">
    <property type="entry name" value="Ribosomal_uL11_C"/>
</dbReference>
<evidence type="ECO:0000259" key="11">
    <source>
        <dbReference type="Pfam" id="PF03946"/>
    </source>
</evidence>
<evidence type="ECO:0000256" key="3">
    <source>
        <dbReference type="ARBA" id="ARBA00022730"/>
    </source>
</evidence>
<evidence type="ECO:0000313" key="12">
    <source>
        <dbReference type="EMBL" id="MBC8334132.1"/>
    </source>
</evidence>
<dbReference type="PANTHER" id="PTHR11661:SF1">
    <property type="entry name" value="LARGE RIBOSOMAL SUBUNIT PROTEIN UL11M"/>
    <property type="match status" value="1"/>
</dbReference>
<evidence type="ECO:0000256" key="1">
    <source>
        <dbReference type="ARBA" id="ARBA00010537"/>
    </source>
</evidence>
<proteinExistence type="inferred from homology"/>
<organism evidence="12 13">
    <name type="scientific">Candidatus Desulfolinea nitratireducens</name>
    <dbReference type="NCBI Taxonomy" id="2841698"/>
    <lineage>
        <taxon>Bacteria</taxon>
        <taxon>Bacillati</taxon>
        <taxon>Chloroflexota</taxon>
        <taxon>Anaerolineae</taxon>
        <taxon>Anaerolineales</taxon>
        <taxon>Anaerolineales incertae sedis</taxon>
        <taxon>Candidatus Desulfolinea</taxon>
    </lineage>
</organism>
<dbReference type="Proteomes" id="UP000614469">
    <property type="component" value="Unassembled WGS sequence"/>
</dbReference>
<dbReference type="SUPFAM" id="SSF46906">
    <property type="entry name" value="Ribosomal protein L11, C-terminal domain"/>
    <property type="match status" value="1"/>
</dbReference>
<dbReference type="FunFam" id="1.10.10.250:FF:000001">
    <property type="entry name" value="50S ribosomal protein L11"/>
    <property type="match status" value="1"/>
</dbReference>
<comment type="PTM">
    <text evidence="7 9">One or more lysine residues are methylated.</text>
</comment>
<dbReference type="InterPro" id="IPR000911">
    <property type="entry name" value="Ribosomal_uL11"/>
</dbReference>
<dbReference type="InterPro" id="IPR036769">
    <property type="entry name" value="Ribosomal_uL11_C_sf"/>
</dbReference>
<evidence type="ECO:0000256" key="7">
    <source>
        <dbReference type="HAMAP-Rule" id="MF_00736"/>
    </source>
</evidence>
<dbReference type="EMBL" id="JACNJN010000049">
    <property type="protein sequence ID" value="MBC8334132.1"/>
    <property type="molecule type" value="Genomic_DNA"/>
</dbReference>
<dbReference type="Gene3D" id="1.10.10.250">
    <property type="entry name" value="Ribosomal protein L11, C-terminal domain"/>
    <property type="match status" value="1"/>
</dbReference>
<protein>
    <recommendedName>
        <fullName evidence="7">Large ribosomal subunit protein uL11</fullName>
    </recommendedName>
</protein>
<evidence type="ECO:0000256" key="2">
    <source>
        <dbReference type="ARBA" id="ARBA00022481"/>
    </source>
</evidence>
<dbReference type="NCBIfam" id="TIGR01632">
    <property type="entry name" value="L11_bact"/>
    <property type="match status" value="1"/>
</dbReference>
<dbReference type="PANTHER" id="PTHR11661">
    <property type="entry name" value="60S RIBOSOMAL PROTEIN L12"/>
    <property type="match status" value="1"/>
</dbReference>
<comment type="similarity">
    <text evidence="1 7 8">Belongs to the universal ribosomal protein uL11 family.</text>
</comment>
<dbReference type="CDD" id="cd00349">
    <property type="entry name" value="Ribosomal_L11"/>
    <property type="match status" value="1"/>
</dbReference>
<evidence type="ECO:0000259" key="10">
    <source>
        <dbReference type="Pfam" id="PF00298"/>
    </source>
</evidence>
<comment type="function">
    <text evidence="7 9">Forms part of the ribosomal stalk which helps the ribosome interact with GTP-bound translation factors.</text>
</comment>
<evidence type="ECO:0000256" key="8">
    <source>
        <dbReference type="RuleBase" id="RU003978"/>
    </source>
</evidence>